<gene>
    <name evidence="1" type="ORF">PHLCEN_2v12232</name>
</gene>
<accession>A0A2R6NI07</accession>
<evidence type="ECO:0000313" key="1">
    <source>
        <dbReference type="EMBL" id="PSR71888.1"/>
    </source>
</evidence>
<organism evidence="1 2">
    <name type="scientific">Hermanssonia centrifuga</name>
    <dbReference type="NCBI Taxonomy" id="98765"/>
    <lineage>
        <taxon>Eukaryota</taxon>
        <taxon>Fungi</taxon>
        <taxon>Dikarya</taxon>
        <taxon>Basidiomycota</taxon>
        <taxon>Agaricomycotina</taxon>
        <taxon>Agaricomycetes</taxon>
        <taxon>Polyporales</taxon>
        <taxon>Meruliaceae</taxon>
        <taxon>Hermanssonia</taxon>
    </lineage>
</organism>
<evidence type="ECO:0000313" key="2">
    <source>
        <dbReference type="Proteomes" id="UP000186601"/>
    </source>
</evidence>
<proteinExistence type="predicted"/>
<name>A0A2R6NI07_9APHY</name>
<keyword evidence="2" id="KW-1185">Reference proteome</keyword>
<dbReference type="EMBL" id="MLYV02001234">
    <property type="protein sequence ID" value="PSR71888.1"/>
    <property type="molecule type" value="Genomic_DNA"/>
</dbReference>
<sequence length="60" mass="6557">MEDGCKVCQRSLSRHFLNGASNGASLDVTKYGQAGLEFIAAKAYIVVPRYIEVNHLVIAM</sequence>
<dbReference type="Proteomes" id="UP000186601">
    <property type="component" value="Unassembled WGS sequence"/>
</dbReference>
<dbReference type="AlphaFoldDB" id="A0A2R6NI07"/>
<protein>
    <submittedName>
        <fullName evidence="1">Uncharacterized protein</fullName>
    </submittedName>
</protein>
<comment type="caution">
    <text evidence="1">The sequence shown here is derived from an EMBL/GenBank/DDBJ whole genome shotgun (WGS) entry which is preliminary data.</text>
</comment>
<reference evidence="1 2" key="1">
    <citation type="submission" date="2018-02" db="EMBL/GenBank/DDBJ databases">
        <title>Genome sequence of the basidiomycete white-rot fungus Phlebia centrifuga.</title>
        <authorList>
            <person name="Granchi Z."/>
            <person name="Peng M."/>
            <person name="de Vries R.P."/>
            <person name="Hilden K."/>
            <person name="Makela M.R."/>
            <person name="Grigoriev I."/>
            <person name="Riley R."/>
        </authorList>
    </citation>
    <scope>NUCLEOTIDE SEQUENCE [LARGE SCALE GENOMIC DNA]</scope>
    <source>
        <strain evidence="1 2">FBCC195</strain>
    </source>
</reference>